<dbReference type="PROSITE" id="PS52002">
    <property type="entry name" value="SM"/>
    <property type="match status" value="1"/>
</dbReference>
<dbReference type="InterPro" id="IPR010920">
    <property type="entry name" value="LSM_dom_sf"/>
</dbReference>
<evidence type="ECO:0000313" key="2">
    <source>
        <dbReference type="EMBL" id="BDH78639.1"/>
    </source>
</evidence>
<organism evidence="2 3">
    <name type="scientific">Methanothermobacter tenebrarum</name>
    <dbReference type="NCBI Taxonomy" id="680118"/>
    <lineage>
        <taxon>Archaea</taxon>
        <taxon>Methanobacteriati</taxon>
        <taxon>Methanobacteriota</taxon>
        <taxon>Methanomada group</taxon>
        <taxon>Methanobacteria</taxon>
        <taxon>Methanobacteriales</taxon>
        <taxon>Methanobacteriaceae</taxon>
        <taxon>Methanothermobacter</taxon>
    </lineage>
</organism>
<protein>
    <submittedName>
        <fullName evidence="2">LSM domain protein</fullName>
    </submittedName>
</protein>
<evidence type="ECO:0000259" key="1">
    <source>
        <dbReference type="PROSITE" id="PS52002"/>
    </source>
</evidence>
<proteinExistence type="predicted"/>
<evidence type="ECO:0000313" key="3">
    <source>
        <dbReference type="Proteomes" id="UP000831817"/>
    </source>
</evidence>
<dbReference type="Proteomes" id="UP000831817">
    <property type="component" value="Chromosome"/>
</dbReference>
<sequence>MADKINRQFLKFKDRRVLVTLKNNNEHEGRLISIDNYLNTVLETENGIQFIRGTKIAFISLLG</sequence>
<name>A0ABM7YBD1_9EURY</name>
<keyword evidence="3" id="KW-1185">Reference proteome</keyword>
<dbReference type="SUPFAM" id="SSF50182">
    <property type="entry name" value="Sm-like ribonucleoproteins"/>
    <property type="match status" value="1"/>
</dbReference>
<dbReference type="GeneID" id="71964513"/>
<dbReference type="InterPro" id="IPR001163">
    <property type="entry name" value="Sm_dom_euk/arc"/>
</dbReference>
<dbReference type="SMART" id="SM00651">
    <property type="entry name" value="Sm"/>
    <property type="match status" value="1"/>
</dbReference>
<dbReference type="Gene3D" id="2.30.30.100">
    <property type="match status" value="1"/>
</dbReference>
<feature type="domain" description="Sm" evidence="1">
    <location>
        <begin position="4"/>
        <end position="63"/>
    </location>
</feature>
<reference evidence="2 3" key="1">
    <citation type="submission" date="2022-04" db="EMBL/GenBank/DDBJ databases">
        <title>Complete genome of Methanothermobacter tenebrarum strain RMAS.</title>
        <authorList>
            <person name="Nakamura K."/>
            <person name="Oshima K."/>
            <person name="Hattori M."/>
            <person name="Kamagata Y."/>
            <person name="Takamizawa K."/>
        </authorList>
    </citation>
    <scope>NUCLEOTIDE SEQUENCE [LARGE SCALE GENOMIC DNA]</scope>
    <source>
        <strain evidence="2 3">RMAS</strain>
    </source>
</reference>
<gene>
    <name evidence="2" type="ORF">MTTB_00180</name>
</gene>
<accession>A0ABM7YBD1</accession>
<dbReference type="RefSeq" id="WP_248564522.1">
    <property type="nucleotide sequence ID" value="NZ_AP025698.1"/>
</dbReference>
<dbReference type="InterPro" id="IPR047575">
    <property type="entry name" value="Sm"/>
</dbReference>
<dbReference type="EMBL" id="AP025698">
    <property type="protein sequence ID" value="BDH78639.1"/>
    <property type="molecule type" value="Genomic_DNA"/>
</dbReference>
<dbReference type="Pfam" id="PF01423">
    <property type="entry name" value="LSM"/>
    <property type="match status" value="1"/>
</dbReference>